<sequence>MGRTPTDLAQALQTVAERPTPALIWRDGAERVELSGRVLVNWVEKAAGLLVDELDVSASDVLTVSPVPHWRLTVLTFAALRAGARVDFTRHPEPDSVVHAYPESHPDDDAAAQTLLVVAEPALAFECSGPLPEGAVDFCDEVRAQPDVYGGFENPEPGSAALPSGLTHADVLPRALERAGTDQGTVYLPLTEGWTEDASLRTLGIITAGGAVLLTARSEDATDDVLDQERATRG</sequence>
<protein>
    <recommendedName>
        <fullName evidence="3">TIGR03089 family protein</fullName>
    </recommendedName>
</protein>
<dbReference type="STRING" id="223184.AS25_06740"/>
<gene>
    <name evidence="1" type="ORF">AS25_06740</name>
</gene>
<reference evidence="1 2" key="1">
    <citation type="submission" date="2014-09" db="EMBL/GenBank/DDBJ databases">
        <title>High-quality draft genome sequence of Kocuria marina SO9-6, an actinobacterium isolated from a copper mine.</title>
        <authorList>
            <person name="Castro D.B."/>
            <person name="Pereira L.B."/>
            <person name="Silva M.V."/>
            <person name="Silva B.P."/>
            <person name="Zanardi B.R."/>
            <person name="Carlos C."/>
            <person name="Belgini D.R."/>
            <person name="Limache E.G."/>
            <person name="Lacerda G.V."/>
            <person name="Nery M.B."/>
            <person name="Gomes M.B."/>
            <person name="Souza S."/>
            <person name="Silva T.M."/>
            <person name="Rodrigues V.D."/>
            <person name="Paulino L.C."/>
            <person name="Vicentini R."/>
            <person name="Ferraz L.F."/>
            <person name="Ottoboni L.M."/>
        </authorList>
    </citation>
    <scope>NUCLEOTIDE SEQUENCE [LARGE SCALE GENOMIC DNA]</scope>
    <source>
        <strain evidence="1 2">SO9-6</strain>
    </source>
</reference>
<evidence type="ECO:0000313" key="1">
    <source>
        <dbReference type="EMBL" id="KHE74493.1"/>
    </source>
</evidence>
<dbReference type="InterPro" id="IPR017523">
    <property type="entry name" value="Rv3268"/>
</dbReference>
<accession>A0A0B0DAS9</accession>
<dbReference type="RefSeq" id="WP_035963668.1">
    <property type="nucleotide sequence ID" value="NZ_JROM01000021.1"/>
</dbReference>
<dbReference type="eggNOG" id="COG0365">
    <property type="taxonomic scope" value="Bacteria"/>
</dbReference>
<evidence type="ECO:0008006" key="3">
    <source>
        <dbReference type="Google" id="ProtNLM"/>
    </source>
</evidence>
<evidence type="ECO:0000313" key="2">
    <source>
        <dbReference type="Proteomes" id="UP000030664"/>
    </source>
</evidence>
<name>A0A0B0DAS9_9MICC</name>
<dbReference type="EMBL" id="JROM01000021">
    <property type="protein sequence ID" value="KHE74493.1"/>
    <property type="molecule type" value="Genomic_DNA"/>
</dbReference>
<dbReference type="NCBIfam" id="TIGR03089">
    <property type="entry name" value="TIGR03089 family protein"/>
    <property type="match status" value="1"/>
</dbReference>
<dbReference type="Proteomes" id="UP000030664">
    <property type="component" value="Unassembled WGS sequence"/>
</dbReference>
<proteinExistence type="predicted"/>
<dbReference type="AlphaFoldDB" id="A0A0B0DAS9"/>
<comment type="caution">
    <text evidence="1">The sequence shown here is derived from an EMBL/GenBank/DDBJ whole genome shotgun (WGS) entry which is preliminary data.</text>
</comment>
<organism evidence="1 2">
    <name type="scientific">Kocuria marina</name>
    <dbReference type="NCBI Taxonomy" id="223184"/>
    <lineage>
        <taxon>Bacteria</taxon>
        <taxon>Bacillati</taxon>
        <taxon>Actinomycetota</taxon>
        <taxon>Actinomycetes</taxon>
        <taxon>Micrococcales</taxon>
        <taxon>Micrococcaceae</taxon>
        <taxon>Kocuria</taxon>
    </lineage>
</organism>